<dbReference type="PRINTS" id="PR00344">
    <property type="entry name" value="BCTRLSENSOR"/>
</dbReference>
<evidence type="ECO:0000259" key="11">
    <source>
        <dbReference type="PROSITE" id="PS50109"/>
    </source>
</evidence>
<keyword evidence="7" id="KW-0472">Membrane</keyword>
<feature type="domain" description="Histidine kinase" evidence="11">
    <location>
        <begin position="392"/>
        <end position="616"/>
    </location>
</feature>
<evidence type="ECO:0000256" key="6">
    <source>
        <dbReference type="ARBA" id="ARBA00022692"/>
    </source>
</evidence>
<dbReference type="GO" id="GO:0005886">
    <property type="term" value="C:plasma membrane"/>
    <property type="evidence" value="ECO:0007669"/>
    <property type="project" value="UniProtKB-SubCell"/>
</dbReference>
<dbReference type="Gene3D" id="3.40.50.2300">
    <property type="match status" value="1"/>
</dbReference>
<evidence type="ECO:0000256" key="2">
    <source>
        <dbReference type="ARBA" id="ARBA00004651"/>
    </source>
</evidence>
<organism evidence="13 14">
    <name type="scientific">Candidatus Sedimenticola endophacoides</name>
    <dbReference type="NCBI Taxonomy" id="2548426"/>
    <lineage>
        <taxon>Bacteria</taxon>
        <taxon>Pseudomonadati</taxon>
        <taxon>Pseudomonadota</taxon>
        <taxon>Gammaproteobacteria</taxon>
        <taxon>Chromatiales</taxon>
        <taxon>Sedimenticolaceae</taxon>
        <taxon>Sedimenticola</taxon>
    </lineage>
</organism>
<evidence type="ECO:0000256" key="4">
    <source>
        <dbReference type="ARBA" id="ARBA00022475"/>
    </source>
</evidence>
<dbReference type="InterPro" id="IPR011006">
    <property type="entry name" value="CheY-like_superfamily"/>
</dbReference>
<evidence type="ECO:0000256" key="3">
    <source>
        <dbReference type="ARBA" id="ARBA00012438"/>
    </source>
</evidence>
<dbReference type="CDD" id="cd00082">
    <property type="entry name" value="HisKA"/>
    <property type="match status" value="1"/>
</dbReference>
<sequence length="775" mass="86263">MKLRTHIFIFSFLFALVPLLAAVVINLPLVLERMELFYHKAHLQNLRADFRDLDQHLASREEMVRLLAKLPEPGSVIGDGASPTEAIDLARTRYAQWLNQIMQDQLDIIQIVFFDRDGVERFWLDRDIASGDWQPTTERPQPLPPELLRAAMNREPGPPRVSSISLDPQAGALDPRRYMTLRLVSPIQGQTSTGNIGTAMIVIDVGGMARVYRNTLWVQDNGEFLRYPGEARGDSAFDRFQGLKELFASNAPALWSGDGQQIMWVPLFRTEQAGALWVGRHVDPSPIAEFRDTMTVRVLSIVFGLVIFVWFAARLFSNRADRLGKELTEGIQRTLETEQPVTFSWRGPQELRRLGDNLSQLSVEHSKNSRNLRAHARELEESNRYKSQFLANVSHELRTPLNSILLLSKLLADQRSGLNPDQAEKARVIHEAGSDLQTLIDNILDLSRIEARKTTLDIEQVEVAPMLEELITLVHPQFEAKGLWLKLEIDPRAPHNIATDLSKVRQIIKNFLSNAVKFTRQGGVVITLQPIAPSPACDCELRIGVRDTGIGIPEEQQGHIFEAFRQGDGSTNRRYGGTGLGLAISQQLAHLLGGHIELNSEIGGGSTFSLLLPLAYRPHTSPPSPPHPPHSPAEEQPTPTPAPTRQEPGFAGHRALILEDDVRLLLQLTPLLERWGLEVTAAGDGEEACEALEEEPFSILLATPRMLLPDGCDTIRAIRATRGHAALSVVVLTESADESEREGCLVAGVNDFVPRPIDPARLHLAIARHLAPRET</sequence>
<dbReference type="InterPro" id="IPR004358">
    <property type="entry name" value="Sig_transdc_His_kin-like_C"/>
</dbReference>
<dbReference type="InterPro" id="IPR005467">
    <property type="entry name" value="His_kinase_dom"/>
</dbReference>
<evidence type="ECO:0000313" key="13">
    <source>
        <dbReference type="EMBL" id="PUD99769.1"/>
    </source>
</evidence>
<dbReference type="Gene3D" id="3.30.565.10">
    <property type="entry name" value="Histidine kinase-like ATPase, C-terminal domain"/>
    <property type="match status" value="1"/>
</dbReference>
<proteinExistence type="predicted"/>
<dbReference type="InterPro" id="IPR029151">
    <property type="entry name" value="Sensor-like_sf"/>
</dbReference>
<comment type="caution">
    <text evidence="13">The sequence shown here is derived from an EMBL/GenBank/DDBJ whole genome shotgun (WGS) entry which is preliminary data.</text>
</comment>
<dbReference type="EC" id="2.7.13.3" evidence="3"/>
<dbReference type="SMART" id="SM00448">
    <property type="entry name" value="REC"/>
    <property type="match status" value="1"/>
</dbReference>
<dbReference type="SMART" id="SM00387">
    <property type="entry name" value="HATPase_c"/>
    <property type="match status" value="1"/>
</dbReference>
<dbReference type="Gene3D" id="1.10.287.130">
    <property type="match status" value="1"/>
</dbReference>
<evidence type="ECO:0000256" key="1">
    <source>
        <dbReference type="ARBA" id="ARBA00000085"/>
    </source>
</evidence>
<dbReference type="Proteomes" id="UP000250928">
    <property type="component" value="Unassembled WGS sequence"/>
</dbReference>
<comment type="subcellular location">
    <subcellularLocation>
        <location evidence="2">Cell membrane</location>
        <topology evidence="2">Multi-pass membrane protein</topology>
    </subcellularLocation>
</comment>
<dbReference type="EMBL" id="PQCO01000248">
    <property type="protein sequence ID" value="PUD99769.1"/>
    <property type="molecule type" value="Genomic_DNA"/>
</dbReference>
<dbReference type="InterPro" id="IPR001789">
    <property type="entry name" value="Sig_transdc_resp-reg_receiver"/>
</dbReference>
<keyword evidence="13" id="KW-0808">Transferase</keyword>
<keyword evidence="6" id="KW-0812">Transmembrane</keyword>
<feature type="domain" description="Response regulatory" evidence="12">
    <location>
        <begin position="654"/>
        <end position="770"/>
    </location>
</feature>
<dbReference type="SMART" id="SM00388">
    <property type="entry name" value="HisKA"/>
    <property type="match status" value="1"/>
</dbReference>
<evidence type="ECO:0000313" key="14">
    <source>
        <dbReference type="Proteomes" id="UP000250928"/>
    </source>
</evidence>
<dbReference type="SUPFAM" id="SSF47384">
    <property type="entry name" value="Homodimeric domain of signal transducing histidine kinase"/>
    <property type="match status" value="1"/>
</dbReference>
<evidence type="ECO:0000256" key="5">
    <source>
        <dbReference type="ARBA" id="ARBA00022553"/>
    </source>
</evidence>
<dbReference type="InterPro" id="IPR003594">
    <property type="entry name" value="HATPase_dom"/>
</dbReference>
<evidence type="ECO:0000256" key="10">
    <source>
        <dbReference type="SAM" id="MobiDB-lite"/>
    </source>
</evidence>
<dbReference type="FunFam" id="3.30.565.10:FF:000010">
    <property type="entry name" value="Sensor histidine kinase RcsC"/>
    <property type="match status" value="1"/>
</dbReference>
<dbReference type="SUPFAM" id="SSF103190">
    <property type="entry name" value="Sensory domain-like"/>
    <property type="match status" value="1"/>
</dbReference>
<dbReference type="SUPFAM" id="SSF55874">
    <property type="entry name" value="ATPase domain of HSP90 chaperone/DNA topoisomerase II/histidine kinase"/>
    <property type="match status" value="1"/>
</dbReference>
<evidence type="ECO:0000256" key="8">
    <source>
        <dbReference type="ARBA" id="ARBA00023012"/>
    </source>
</evidence>
<keyword evidence="7" id="KW-1133">Transmembrane helix</keyword>
<dbReference type="Pfam" id="PF00512">
    <property type="entry name" value="HisKA"/>
    <property type="match status" value="1"/>
</dbReference>
<evidence type="ECO:0000256" key="9">
    <source>
        <dbReference type="PROSITE-ProRule" id="PRU00169"/>
    </source>
</evidence>
<gene>
    <name evidence="13" type="ORF">C3L24_10405</name>
</gene>
<protein>
    <recommendedName>
        <fullName evidence="3">histidine kinase</fullName>
        <ecNumber evidence="3">2.7.13.3</ecNumber>
    </recommendedName>
</protein>
<feature type="compositionally biased region" description="Pro residues" evidence="10">
    <location>
        <begin position="620"/>
        <end position="631"/>
    </location>
</feature>
<keyword evidence="5" id="KW-0597">Phosphoprotein</keyword>
<dbReference type="InterPro" id="IPR036890">
    <property type="entry name" value="HATPase_C_sf"/>
</dbReference>
<accession>A0A6N4DIM3</accession>
<name>A0A6N4DIM3_9GAMM</name>
<evidence type="ECO:0000256" key="7">
    <source>
        <dbReference type="ARBA" id="ARBA00022989"/>
    </source>
</evidence>
<dbReference type="Pfam" id="PF02518">
    <property type="entry name" value="HATPase_c"/>
    <property type="match status" value="1"/>
</dbReference>
<keyword evidence="13" id="KW-0418">Kinase</keyword>
<dbReference type="InterPro" id="IPR036097">
    <property type="entry name" value="HisK_dim/P_sf"/>
</dbReference>
<dbReference type="InterPro" id="IPR003661">
    <property type="entry name" value="HisK_dim/P_dom"/>
</dbReference>
<evidence type="ECO:0000259" key="12">
    <source>
        <dbReference type="PROSITE" id="PS50110"/>
    </source>
</evidence>
<dbReference type="Pfam" id="PF00072">
    <property type="entry name" value="Response_reg"/>
    <property type="match status" value="1"/>
</dbReference>
<comment type="caution">
    <text evidence="9">Lacks conserved residue(s) required for the propagation of feature annotation.</text>
</comment>
<dbReference type="PANTHER" id="PTHR45339:SF1">
    <property type="entry name" value="HYBRID SIGNAL TRANSDUCTION HISTIDINE KINASE J"/>
    <property type="match status" value="1"/>
</dbReference>
<feature type="region of interest" description="Disordered" evidence="10">
    <location>
        <begin position="617"/>
        <end position="648"/>
    </location>
</feature>
<dbReference type="SUPFAM" id="SSF52172">
    <property type="entry name" value="CheY-like"/>
    <property type="match status" value="1"/>
</dbReference>
<reference evidence="13 14" key="1">
    <citation type="submission" date="2018-01" db="EMBL/GenBank/DDBJ databases">
        <title>Novel co-symbiosis in the lucinid bivalve Phacoides pectinatus.</title>
        <authorList>
            <person name="Lim S.J."/>
            <person name="Davis B.G."/>
            <person name="Gill D.E."/>
            <person name="Engel A.S."/>
            <person name="Anderson L.C."/>
            <person name="Campbell B.J."/>
        </authorList>
    </citation>
    <scope>NUCLEOTIDE SEQUENCE [LARGE SCALE GENOMIC DNA]</scope>
    <source>
        <strain evidence="13">N3_P5</strain>
    </source>
</reference>
<keyword evidence="8" id="KW-0902">Two-component regulatory system</keyword>
<comment type="catalytic activity">
    <reaction evidence="1">
        <text>ATP + protein L-histidine = ADP + protein N-phospho-L-histidine.</text>
        <dbReference type="EC" id="2.7.13.3"/>
    </reaction>
</comment>
<dbReference type="PANTHER" id="PTHR45339">
    <property type="entry name" value="HYBRID SIGNAL TRANSDUCTION HISTIDINE KINASE J"/>
    <property type="match status" value="1"/>
</dbReference>
<dbReference type="PROSITE" id="PS50109">
    <property type="entry name" value="HIS_KIN"/>
    <property type="match status" value="1"/>
</dbReference>
<dbReference type="PROSITE" id="PS50110">
    <property type="entry name" value="RESPONSE_REGULATORY"/>
    <property type="match status" value="1"/>
</dbReference>
<dbReference type="CDD" id="cd16922">
    <property type="entry name" value="HATPase_EvgS-ArcB-TorS-like"/>
    <property type="match status" value="1"/>
</dbReference>
<dbReference type="AlphaFoldDB" id="A0A6N4DIM3"/>
<keyword evidence="4" id="KW-1003">Cell membrane</keyword>
<dbReference type="GO" id="GO:0000155">
    <property type="term" value="F:phosphorelay sensor kinase activity"/>
    <property type="evidence" value="ECO:0007669"/>
    <property type="project" value="InterPro"/>
</dbReference>